<organism evidence="2 3">
    <name type="scientific">Desulfatibacillum alkenivorans DSM 16219</name>
    <dbReference type="NCBI Taxonomy" id="1121393"/>
    <lineage>
        <taxon>Bacteria</taxon>
        <taxon>Pseudomonadati</taxon>
        <taxon>Thermodesulfobacteriota</taxon>
        <taxon>Desulfobacteria</taxon>
        <taxon>Desulfobacterales</taxon>
        <taxon>Desulfatibacillaceae</taxon>
        <taxon>Desulfatibacillum</taxon>
    </lineage>
</organism>
<reference evidence="3" key="1">
    <citation type="submission" date="2016-11" db="EMBL/GenBank/DDBJ databases">
        <authorList>
            <person name="Varghese N."/>
            <person name="Submissions S."/>
        </authorList>
    </citation>
    <scope>NUCLEOTIDE SEQUENCE [LARGE SCALE GENOMIC DNA]</scope>
    <source>
        <strain evidence="3">DSM 16219</strain>
    </source>
</reference>
<protein>
    <submittedName>
        <fullName evidence="2">Uncharacterized protein</fullName>
    </submittedName>
</protein>
<evidence type="ECO:0000313" key="3">
    <source>
        <dbReference type="Proteomes" id="UP000183994"/>
    </source>
</evidence>
<accession>A0A1M6BKG6</accession>
<keyword evidence="1" id="KW-0732">Signal</keyword>
<gene>
    <name evidence="2" type="ORF">SAMN02745216_00010</name>
</gene>
<evidence type="ECO:0000313" key="2">
    <source>
        <dbReference type="EMBL" id="SHI49215.1"/>
    </source>
</evidence>
<sequence length="182" mass="19488">MKKMVFLCTLIVGFCAALSPAMAGEIASLQVVDFPKADLMIVFADKDAAVEAPAHVDVKGCGEYSLVRLLDYSAGKAMVASMPWGHKSVAKEEWTQLEGWFKNAVMEKNGKEGFLAAAVPEGSFYSVDQGAAGAVAKAGTGEDVAAILENSKTPAVGKYILEKEHHSWWPPRAPEDDMIPTI</sequence>
<feature type="chain" id="PRO_5012070482" evidence="1">
    <location>
        <begin position="24"/>
        <end position="182"/>
    </location>
</feature>
<dbReference type="OrthoDB" id="9880617at2"/>
<name>A0A1M6BKG6_9BACT</name>
<dbReference type="AlphaFoldDB" id="A0A1M6BKG6"/>
<evidence type="ECO:0000256" key="1">
    <source>
        <dbReference type="SAM" id="SignalP"/>
    </source>
</evidence>
<dbReference type="RefSeq" id="WP_073471693.1">
    <property type="nucleotide sequence ID" value="NZ_FQZU01000001.1"/>
</dbReference>
<proteinExistence type="predicted"/>
<keyword evidence="3" id="KW-1185">Reference proteome</keyword>
<dbReference type="EMBL" id="FQZU01000001">
    <property type="protein sequence ID" value="SHI49215.1"/>
    <property type="molecule type" value="Genomic_DNA"/>
</dbReference>
<dbReference type="Proteomes" id="UP000183994">
    <property type="component" value="Unassembled WGS sequence"/>
</dbReference>
<feature type="signal peptide" evidence="1">
    <location>
        <begin position="1"/>
        <end position="23"/>
    </location>
</feature>